<dbReference type="PATRIC" id="fig|294.131.peg.4810"/>
<sequence>MRILWSAFVCLLSASHVFADETHIAEARQSLKNYGLSHCILKHFKEKSELEADIGRSAGAYSFMGNGMHTVVQDEDTLKVTHDPYMNTRIYVFNAYDNTSSVSKYTDKKLVMHGCLNVYNSPAFDAFIKTQDQFITE</sequence>
<reference evidence="2 3" key="1">
    <citation type="submission" date="2015-03" db="EMBL/GenBank/DDBJ databases">
        <title>Comparative genomics of Pseudomonas insights into diversity of traits involved in vanlence and defense.</title>
        <authorList>
            <person name="Qin Y."/>
        </authorList>
    </citation>
    <scope>NUCLEOTIDE SEQUENCE [LARGE SCALE GENOMIC DNA]</scope>
    <source>
        <strain evidence="2 3">C3</strain>
    </source>
</reference>
<comment type="caution">
    <text evidence="2">The sequence shown here is derived from an EMBL/GenBank/DDBJ whole genome shotgun (WGS) entry which is preliminary data.</text>
</comment>
<dbReference type="Proteomes" id="UP000033500">
    <property type="component" value="Unassembled WGS sequence"/>
</dbReference>
<accession>A0A0F4TRR1</accession>
<dbReference type="InterPro" id="IPR038314">
    <property type="entry name" value="T6SS_sf"/>
</dbReference>
<proteinExistence type="predicted"/>
<evidence type="ECO:0000313" key="2">
    <source>
        <dbReference type="EMBL" id="KJZ47121.1"/>
    </source>
</evidence>
<name>A0A0F4TRR1_PSEFL</name>
<feature type="signal peptide" evidence="1">
    <location>
        <begin position="1"/>
        <end position="19"/>
    </location>
</feature>
<dbReference type="EMBL" id="LACD01000004">
    <property type="protein sequence ID" value="KJZ47121.1"/>
    <property type="molecule type" value="Genomic_DNA"/>
</dbReference>
<feature type="chain" id="PRO_5002479316" evidence="1">
    <location>
        <begin position="20"/>
        <end position="137"/>
    </location>
</feature>
<dbReference type="RefSeq" id="WP_046045663.1">
    <property type="nucleotide sequence ID" value="NZ_LACD01000004.1"/>
</dbReference>
<organism evidence="2 3">
    <name type="scientific">Pseudomonas fluorescens</name>
    <dbReference type="NCBI Taxonomy" id="294"/>
    <lineage>
        <taxon>Bacteria</taxon>
        <taxon>Pseudomonadati</taxon>
        <taxon>Pseudomonadota</taxon>
        <taxon>Gammaproteobacteria</taxon>
        <taxon>Pseudomonadales</taxon>
        <taxon>Pseudomonadaceae</taxon>
        <taxon>Pseudomonas</taxon>
    </lineage>
</organism>
<gene>
    <name evidence="2" type="ORF">VC34_05855</name>
</gene>
<evidence type="ECO:0000256" key="1">
    <source>
        <dbReference type="SAM" id="SignalP"/>
    </source>
</evidence>
<evidence type="ECO:0000313" key="3">
    <source>
        <dbReference type="Proteomes" id="UP000033500"/>
    </source>
</evidence>
<keyword evidence="1" id="KW-0732">Signal</keyword>
<dbReference type="Gene3D" id="1.20.120.1620">
    <property type="match status" value="1"/>
</dbReference>
<protein>
    <submittedName>
        <fullName evidence="2">Uncharacterized protein</fullName>
    </submittedName>
</protein>
<dbReference type="AlphaFoldDB" id="A0A0F4TRR1"/>